<reference evidence="2 3" key="1">
    <citation type="submission" date="2018-04" db="EMBL/GenBank/DDBJ databases">
        <title>Sphingobacterium sp. M46 Genome.</title>
        <authorList>
            <person name="Cheng J."/>
            <person name="Li Y."/>
        </authorList>
    </citation>
    <scope>NUCLEOTIDE SEQUENCE [LARGE SCALE GENOMIC DNA]</scope>
    <source>
        <strain evidence="2 3">M46</strain>
    </source>
</reference>
<feature type="signal peptide" evidence="1">
    <location>
        <begin position="1"/>
        <end position="23"/>
    </location>
</feature>
<comment type="caution">
    <text evidence="2">The sequence shown here is derived from an EMBL/GenBank/DDBJ whole genome shotgun (WGS) entry which is preliminary data.</text>
</comment>
<proteinExistence type="predicted"/>
<dbReference type="Pfam" id="PF13715">
    <property type="entry name" value="CarbopepD_reg_2"/>
    <property type="match status" value="1"/>
</dbReference>
<dbReference type="OrthoDB" id="9815205at2"/>
<dbReference type="EMBL" id="QCXX01000008">
    <property type="protein sequence ID" value="PUV21895.1"/>
    <property type="molecule type" value="Genomic_DNA"/>
</dbReference>
<organism evidence="2 3">
    <name type="scientific">Sphingobacterium athyrii</name>
    <dbReference type="NCBI Taxonomy" id="2152717"/>
    <lineage>
        <taxon>Bacteria</taxon>
        <taxon>Pseudomonadati</taxon>
        <taxon>Bacteroidota</taxon>
        <taxon>Sphingobacteriia</taxon>
        <taxon>Sphingobacteriales</taxon>
        <taxon>Sphingobacteriaceae</taxon>
        <taxon>Sphingobacterium</taxon>
    </lineage>
</organism>
<dbReference type="Gene3D" id="2.60.40.1120">
    <property type="entry name" value="Carboxypeptidase-like, regulatory domain"/>
    <property type="match status" value="1"/>
</dbReference>
<dbReference type="AlphaFoldDB" id="A0A363NM88"/>
<protein>
    <recommendedName>
        <fullName evidence="4">Carboxypeptidase-like regulatory domain-containing protein</fullName>
    </recommendedName>
</protein>
<dbReference type="RefSeq" id="WP_108636156.1">
    <property type="nucleotide sequence ID" value="NZ_QCXX01000008.1"/>
</dbReference>
<keyword evidence="1" id="KW-0732">Signal</keyword>
<evidence type="ECO:0000313" key="2">
    <source>
        <dbReference type="EMBL" id="PUV21895.1"/>
    </source>
</evidence>
<keyword evidence="3" id="KW-1185">Reference proteome</keyword>
<sequence length="166" mass="18354">MKHFLSNLNYLSFLLLLPIGLHAQEKTNLSGRVINQQGQPLPYATVLIRNSTQGSVSNSGTTDEKGIYQFSVAAADSAYIEVSMLGYVKKNIAIAAKQSTRIQDLVLSPDPHVLTEVVVQARKNKITRKIDYSGQCRAEFGRCRTFFHSPVFHLAGGICPEWANLC</sequence>
<name>A0A363NM88_9SPHI</name>
<dbReference type="SUPFAM" id="SSF49464">
    <property type="entry name" value="Carboxypeptidase regulatory domain-like"/>
    <property type="match status" value="1"/>
</dbReference>
<feature type="chain" id="PRO_5017016471" description="Carboxypeptidase-like regulatory domain-containing protein" evidence="1">
    <location>
        <begin position="24"/>
        <end position="166"/>
    </location>
</feature>
<evidence type="ECO:0000313" key="3">
    <source>
        <dbReference type="Proteomes" id="UP000250831"/>
    </source>
</evidence>
<dbReference type="InterPro" id="IPR008969">
    <property type="entry name" value="CarboxyPept-like_regulatory"/>
</dbReference>
<gene>
    <name evidence="2" type="ORF">DCO56_23430</name>
</gene>
<dbReference type="Proteomes" id="UP000250831">
    <property type="component" value="Unassembled WGS sequence"/>
</dbReference>
<accession>A0A363NM88</accession>
<evidence type="ECO:0000256" key="1">
    <source>
        <dbReference type="SAM" id="SignalP"/>
    </source>
</evidence>
<evidence type="ECO:0008006" key="4">
    <source>
        <dbReference type="Google" id="ProtNLM"/>
    </source>
</evidence>